<feature type="domain" description="Plasmid replication protein origin binding" evidence="2">
    <location>
        <begin position="41"/>
        <end position="128"/>
    </location>
</feature>
<dbReference type="InterPro" id="IPR000605">
    <property type="entry name" value="Helicase_SF3_ssDNA/RNA_vir"/>
</dbReference>
<dbReference type="RefSeq" id="WP_016356676.1">
    <property type="nucleotide sequence ID" value="NC_019425.2"/>
</dbReference>
<dbReference type="Pfam" id="PF01719">
    <property type="entry name" value="Rep_OBD"/>
    <property type="match status" value="1"/>
</dbReference>
<keyword evidence="4" id="KW-1185">Reference proteome</keyword>
<evidence type="ECO:0000313" key="4">
    <source>
        <dbReference type="Proteomes" id="UP000000212"/>
    </source>
</evidence>
<sequence length="390" mass="46362">MTKKYRNFMYENQLKYMKERQIPIDINMLAKYVEEVLNPAEYAIILHDKDKSTINESELVAPHYHIALKFENPRNVNSVAKKFNDLPQNFEIWLNRPNNLYSYLIHKTSDAHSKFQYDVTNVVANFDFTERINKITKSIHRGRNEEIRHLIDSFGNGEITLKLLMEELSPTEYARNENQINIIKKLLANKRFEAFKKRMDSEEKRIEVFYLFGGTGTGKTRFAKTRYKENRYITGSNRDLFANYDGETVVILDELRPNSISYNELLKITDPFNFENVVGSRYLDKKLVAETIVITTPFSPEEFYQTLKGEQTYNENHDSFSNIDKKEQLFRRINVFKFDDVYIYPLIWDQTKRVYKELSEFKQENQWSESVTFKTENDIEKATKNLFKMS</sequence>
<dbReference type="eggNOG" id="COG0444">
    <property type="taxonomic scope" value="Bacteria"/>
</dbReference>
<accession>K8E7B8</accession>
<dbReference type="GO" id="GO:0003723">
    <property type="term" value="F:RNA binding"/>
    <property type="evidence" value="ECO:0007669"/>
    <property type="project" value="InterPro"/>
</dbReference>
<evidence type="ECO:0000259" key="1">
    <source>
        <dbReference type="Pfam" id="PF00910"/>
    </source>
</evidence>
<protein>
    <submittedName>
        <fullName evidence="3">Uncharacterized protein</fullName>
    </submittedName>
</protein>
<dbReference type="GO" id="GO:0006260">
    <property type="term" value="P:DNA replication"/>
    <property type="evidence" value="ECO:0007669"/>
    <property type="project" value="InterPro"/>
</dbReference>
<dbReference type="InterPro" id="IPR002631">
    <property type="entry name" value="Plasmid_rep_OBD"/>
</dbReference>
<dbReference type="STRING" id="1234679.BN424_3399"/>
<gene>
    <name evidence="3" type="ORF">BN424_3399</name>
</gene>
<dbReference type="AlphaFoldDB" id="K8E7B8"/>
<dbReference type="Gene3D" id="3.40.1310.30">
    <property type="match status" value="1"/>
</dbReference>
<reference evidence="4" key="1">
    <citation type="journal article" date="2013" name="Genome Announc.">
        <title>Complete Chromosome Sequence of Carnobacterium maltaromaticum LMA 28.</title>
        <authorList>
            <person name="Cailliez-Grimal C."/>
            <person name="Chaillou S."/>
            <person name="Anba-Mondoloni J."/>
            <person name="Loux V."/>
            <person name="Afzal M.I."/>
            <person name="Rahman A."/>
            <person name="Kergourlay G."/>
            <person name="Champomier-Verges M.C."/>
            <person name="Zagorec M."/>
            <person name="Dalgaard P."/>
            <person name="Leisner J.J."/>
            <person name="Prevost H."/>
            <person name="Revol-Junelles A.M."/>
            <person name="Borges F."/>
        </authorList>
    </citation>
    <scope>NUCLEOTIDE SEQUENCE</scope>
    <source>
        <strain evidence="4">LMA28</strain>
    </source>
</reference>
<feature type="domain" description="Helicase superfamily 3 single-stranded DNA/RNA virus" evidence="1">
    <location>
        <begin position="210"/>
        <end position="270"/>
    </location>
</feature>
<evidence type="ECO:0000313" key="3">
    <source>
        <dbReference type="EMBL" id="CCO12820.2"/>
    </source>
</evidence>
<dbReference type="GO" id="GO:0003677">
    <property type="term" value="F:DNA binding"/>
    <property type="evidence" value="ECO:0007669"/>
    <property type="project" value="InterPro"/>
</dbReference>
<evidence type="ECO:0000259" key="2">
    <source>
        <dbReference type="Pfam" id="PF01719"/>
    </source>
</evidence>
<dbReference type="GO" id="GO:0003916">
    <property type="term" value="F:DNA topoisomerase activity"/>
    <property type="evidence" value="ECO:0007669"/>
    <property type="project" value="InterPro"/>
</dbReference>
<dbReference type="Pfam" id="PF00910">
    <property type="entry name" value="RNA_helicase"/>
    <property type="match status" value="1"/>
</dbReference>
<dbReference type="Proteomes" id="UP000000212">
    <property type="component" value="Chromosome"/>
</dbReference>
<proteinExistence type="predicted"/>
<dbReference type="InterPro" id="IPR027417">
    <property type="entry name" value="P-loop_NTPase"/>
</dbReference>
<dbReference type="SUPFAM" id="SSF52540">
    <property type="entry name" value="P-loop containing nucleoside triphosphate hydrolases"/>
    <property type="match status" value="1"/>
</dbReference>
<dbReference type="EMBL" id="HE999757">
    <property type="protein sequence ID" value="CCO12820.2"/>
    <property type="molecule type" value="Genomic_DNA"/>
</dbReference>
<dbReference type="OrthoDB" id="2288493at2"/>
<organism evidence="3 4">
    <name type="scientific">Carnobacterium maltaromaticum LMA28</name>
    <dbReference type="NCBI Taxonomy" id="1234679"/>
    <lineage>
        <taxon>Bacteria</taxon>
        <taxon>Bacillati</taxon>
        <taxon>Bacillota</taxon>
        <taxon>Bacilli</taxon>
        <taxon>Lactobacillales</taxon>
        <taxon>Carnobacteriaceae</taxon>
        <taxon>Carnobacterium</taxon>
    </lineage>
</organism>
<name>K8E7B8_CARML</name>
<dbReference type="GO" id="GO:0003724">
    <property type="term" value="F:RNA helicase activity"/>
    <property type="evidence" value="ECO:0007669"/>
    <property type="project" value="InterPro"/>
</dbReference>
<dbReference type="KEGG" id="cml:BN424_3399"/>
<dbReference type="GO" id="GO:0005727">
    <property type="term" value="C:extrachromosomal circular DNA"/>
    <property type="evidence" value="ECO:0007669"/>
    <property type="project" value="InterPro"/>
</dbReference>
<dbReference type="HOGENOM" id="CLU_053695_0_0_9"/>